<dbReference type="InterPro" id="IPR056955">
    <property type="entry name" value="ORC-CDC6-like"/>
</dbReference>
<evidence type="ECO:0000313" key="2">
    <source>
        <dbReference type="Proteomes" id="UP000191257"/>
    </source>
</evidence>
<protein>
    <submittedName>
        <fullName evidence="1">Uncharacterized protein</fullName>
    </submittedName>
</protein>
<sequence>MYSQAVALAPSGSKEVYAIEPRVQNEVVREHASRQMIVDLKDLERDVERLKGDPQQAVQLSNLIKGLGSLFESALIDDAAAERKLFNFALSEEPTREIEEVLRLGVRYGYLFQGVIGRKEGTGRAPLFILSRRLAPLFNLDPMGFSGYKFLTNRKVEMLMNDPEGARLSLRRRRGQVDENQLAIDFFEDDSDA</sequence>
<accession>A0A1V0GSD9</accession>
<dbReference type="STRING" id="147645.A6J80_10625"/>
<reference evidence="1" key="1">
    <citation type="submission" date="2017-12" db="EMBL/GenBank/DDBJ databases">
        <title>FDA dAtabase for Regulatory Grade micrObial Sequences (FDA-ARGOS): Supporting development and validation of Infectious Disease Dx tests.</title>
        <authorList>
            <person name="Campos J."/>
            <person name="Goldberg B."/>
            <person name="Tallon L."/>
            <person name="Sadzewicz L."/>
            <person name="Sengamalay N."/>
            <person name="Ott S."/>
            <person name="Godinez A."/>
            <person name="Nagaraj S."/>
            <person name="Vyas G."/>
            <person name="Aluvathingal J."/>
            <person name="Nadendla S."/>
            <person name="Geyer C."/>
            <person name="Nandy P."/>
            <person name="Hobson J."/>
            <person name="Sichtig H."/>
        </authorList>
    </citation>
    <scope>NUCLEOTIDE SEQUENCE</scope>
    <source>
        <strain evidence="1">FDAARGOS_252</strain>
    </source>
</reference>
<dbReference type="EMBL" id="CP020442">
    <property type="protein sequence ID" value="ARC36776.1"/>
    <property type="molecule type" value="Genomic_DNA"/>
</dbReference>
<dbReference type="Pfam" id="PF24389">
    <property type="entry name" value="ORC-CDC6-like"/>
    <property type="match status" value="1"/>
</dbReference>
<dbReference type="AlphaFoldDB" id="A0A1V0GSD9"/>
<evidence type="ECO:0000313" key="1">
    <source>
        <dbReference type="EMBL" id="ARC36776.1"/>
    </source>
</evidence>
<organism evidence="1 2">
    <name type="scientific">Paracoccus yeei</name>
    <dbReference type="NCBI Taxonomy" id="147645"/>
    <lineage>
        <taxon>Bacteria</taxon>
        <taxon>Pseudomonadati</taxon>
        <taxon>Pseudomonadota</taxon>
        <taxon>Alphaproteobacteria</taxon>
        <taxon>Rhodobacterales</taxon>
        <taxon>Paracoccaceae</taxon>
        <taxon>Paracoccus</taxon>
    </lineage>
</organism>
<gene>
    <name evidence="1" type="ORF">A6J80_10625</name>
</gene>
<proteinExistence type="predicted"/>
<dbReference type="KEGG" id="pye:A6J80_10625"/>
<dbReference type="Proteomes" id="UP000191257">
    <property type="component" value="Chromosome"/>
</dbReference>
<keyword evidence="2" id="KW-1185">Reference proteome</keyword>
<name>A0A1V0GSD9_9RHOB</name>